<dbReference type="InterPro" id="IPR045339">
    <property type="entry name" value="DUF6534"/>
</dbReference>
<feature type="domain" description="DUF6534" evidence="2">
    <location>
        <begin position="216"/>
        <end position="301"/>
    </location>
</feature>
<accession>A0A1B9H4H6</accession>
<dbReference type="Pfam" id="PF20152">
    <property type="entry name" value="DUF6534"/>
    <property type="match status" value="1"/>
</dbReference>
<dbReference type="AlphaFoldDB" id="A0A1B9H4H6"/>
<feature type="transmembrane region" description="Helical" evidence="1">
    <location>
        <begin position="247"/>
        <end position="269"/>
    </location>
</feature>
<evidence type="ECO:0000259" key="2">
    <source>
        <dbReference type="Pfam" id="PF20152"/>
    </source>
</evidence>
<feature type="transmembrane region" description="Helical" evidence="1">
    <location>
        <begin position="82"/>
        <end position="107"/>
    </location>
</feature>
<feature type="transmembrane region" description="Helical" evidence="1">
    <location>
        <begin position="169"/>
        <end position="194"/>
    </location>
</feature>
<evidence type="ECO:0000313" key="4">
    <source>
        <dbReference type="Proteomes" id="UP000092666"/>
    </source>
</evidence>
<dbReference type="Proteomes" id="UP000092666">
    <property type="component" value="Unassembled WGS sequence"/>
</dbReference>
<reference evidence="3 4" key="1">
    <citation type="submission" date="2013-07" db="EMBL/GenBank/DDBJ databases">
        <title>The Genome Sequence of Cryptococcus heveanensis BCC8398.</title>
        <authorList>
            <consortium name="The Broad Institute Genome Sequencing Platform"/>
            <person name="Cuomo C."/>
            <person name="Litvintseva A."/>
            <person name="Chen Y."/>
            <person name="Heitman J."/>
            <person name="Sun S."/>
            <person name="Springer D."/>
            <person name="Dromer F."/>
            <person name="Young S.K."/>
            <person name="Zeng Q."/>
            <person name="Gargeya S."/>
            <person name="Fitzgerald M."/>
            <person name="Abouelleil A."/>
            <person name="Alvarado L."/>
            <person name="Berlin A.M."/>
            <person name="Chapman S.B."/>
            <person name="Dewar J."/>
            <person name="Goldberg J."/>
            <person name="Griggs A."/>
            <person name="Gujja S."/>
            <person name="Hansen M."/>
            <person name="Howarth C."/>
            <person name="Imamovic A."/>
            <person name="Larimer J."/>
            <person name="McCowan C."/>
            <person name="Murphy C."/>
            <person name="Pearson M."/>
            <person name="Priest M."/>
            <person name="Roberts A."/>
            <person name="Saif S."/>
            <person name="Shea T."/>
            <person name="Sykes S."/>
            <person name="Wortman J."/>
            <person name="Nusbaum C."/>
            <person name="Birren B."/>
        </authorList>
    </citation>
    <scope>NUCLEOTIDE SEQUENCE [LARGE SCALE GENOMIC DNA]</scope>
    <source>
        <strain evidence="3 4">BCC8398</strain>
    </source>
</reference>
<protein>
    <recommendedName>
        <fullName evidence="2">DUF6534 domain-containing protein</fullName>
    </recommendedName>
</protein>
<feature type="transmembrane region" description="Helical" evidence="1">
    <location>
        <begin position="140"/>
        <end position="157"/>
    </location>
</feature>
<feature type="transmembrane region" description="Helical" evidence="1">
    <location>
        <begin position="45"/>
        <end position="70"/>
    </location>
</feature>
<feature type="transmembrane region" description="Helical" evidence="1">
    <location>
        <begin position="206"/>
        <end position="226"/>
    </location>
</feature>
<sequence>MSFFIAARNASRLARADDGGDQMTEAQITEAGAKAFVDMHHDLNLGAMVLGMIVDCLLCGVMLAQLLHYYKYSKDDRLMVKAIVAVSAIFALAGTGFILFLMCHFFVDGFGTYTRFLEINYVRMWRKTCAEPSLLADSPWMAFIGIIPSVAVQTFFGNRAYNLTGKSKILAGLLALLITVSLAGAIGTIPAFANLGAASESDNVEVFMYLWLLGGCVADVLITGCITRALLSSRSEFSETRQTVKKLIQLVIETQLPPTILLLCFLIAYRVSVDSYLSFFFEWIGPKAYVCGMLASLNSRHALRRTIGSENTTSRKGSSYQLTERPAVVHVLTETFVHDDTAAAGLPIPGGHPSAREELAQVPYTPHDFDYPPRASKSLRTGYHQDKADGLNVGVDMDDESLGLGNEVKIGRGKGRDGYIP</sequence>
<dbReference type="EMBL" id="KI669492">
    <property type="protein sequence ID" value="OCF38172.1"/>
    <property type="molecule type" value="Genomic_DNA"/>
</dbReference>
<feature type="transmembrane region" description="Helical" evidence="1">
    <location>
        <begin position="275"/>
        <end position="297"/>
    </location>
</feature>
<evidence type="ECO:0000313" key="3">
    <source>
        <dbReference type="EMBL" id="OCF38172.1"/>
    </source>
</evidence>
<gene>
    <name evidence="3" type="ORF">I316_00396</name>
</gene>
<proteinExistence type="predicted"/>
<keyword evidence="4" id="KW-1185">Reference proteome</keyword>
<name>A0A1B9H4H6_9TREE</name>
<organism evidence="3 4">
    <name type="scientific">Kwoniella heveanensis BCC8398</name>
    <dbReference type="NCBI Taxonomy" id="1296120"/>
    <lineage>
        <taxon>Eukaryota</taxon>
        <taxon>Fungi</taxon>
        <taxon>Dikarya</taxon>
        <taxon>Basidiomycota</taxon>
        <taxon>Agaricomycotina</taxon>
        <taxon>Tremellomycetes</taxon>
        <taxon>Tremellales</taxon>
        <taxon>Cryptococcaceae</taxon>
        <taxon>Kwoniella</taxon>
    </lineage>
</organism>
<dbReference type="PANTHER" id="PTHR40465">
    <property type="entry name" value="CHROMOSOME 1, WHOLE GENOME SHOTGUN SEQUENCE"/>
    <property type="match status" value="1"/>
</dbReference>
<keyword evidence="1" id="KW-1133">Transmembrane helix</keyword>
<dbReference type="PANTHER" id="PTHR40465:SF1">
    <property type="entry name" value="DUF6534 DOMAIN-CONTAINING PROTEIN"/>
    <property type="match status" value="1"/>
</dbReference>
<keyword evidence="1" id="KW-0472">Membrane</keyword>
<evidence type="ECO:0000256" key="1">
    <source>
        <dbReference type="SAM" id="Phobius"/>
    </source>
</evidence>
<keyword evidence="1" id="KW-0812">Transmembrane</keyword>
<dbReference type="OrthoDB" id="2583436at2759"/>
<dbReference type="STRING" id="1296120.A0A1B9H4H6"/>
<reference evidence="4" key="2">
    <citation type="submission" date="2013-12" db="EMBL/GenBank/DDBJ databases">
        <title>Evolution of pathogenesis and genome organization in the Tremellales.</title>
        <authorList>
            <person name="Cuomo C."/>
            <person name="Litvintseva A."/>
            <person name="Heitman J."/>
            <person name="Chen Y."/>
            <person name="Sun S."/>
            <person name="Springer D."/>
            <person name="Dromer F."/>
            <person name="Young S."/>
            <person name="Zeng Q."/>
            <person name="Chapman S."/>
            <person name="Gujja S."/>
            <person name="Saif S."/>
            <person name="Birren B."/>
        </authorList>
    </citation>
    <scope>NUCLEOTIDE SEQUENCE [LARGE SCALE GENOMIC DNA]</scope>
    <source>
        <strain evidence="4">BCC8398</strain>
    </source>
</reference>